<dbReference type="SUPFAM" id="SSF53098">
    <property type="entry name" value="Ribonuclease H-like"/>
    <property type="match status" value="1"/>
</dbReference>
<dbReference type="PANTHER" id="PTHR47331:SF1">
    <property type="entry name" value="GAG-LIKE PROTEIN"/>
    <property type="match status" value="1"/>
</dbReference>
<dbReference type="PROSITE" id="PS50994">
    <property type="entry name" value="INTEGRASE"/>
    <property type="match status" value="1"/>
</dbReference>
<proteinExistence type="predicted"/>
<dbReference type="InterPro" id="IPR012337">
    <property type="entry name" value="RNaseH-like_sf"/>
</dbReference>
<evidence type="ECO:0000259" key="1">
    <source>
        <dbReference type="PROSITE" id="PS50994"/>
    </source>
</evidence>
<evidence type="ECO:0000313" key="3">
    <source>
        <dbReference type="Proteomes" id="UP001314205"/>
    </source>
</evidence>
<accession>A0AAV1LRG1</accession>
<dbReference type="GO" id="GO:0015074">
    <property type="term" value="P:DNA integration"/>
    <property type="evidence" value="ECO:0007669"/>
    <property type="project" value="InterPro"/>
</dbReference>
<dbReference type="InterPro" id="IPR001584">
    <property type="entry name" value="Integrase_cat-core"/>
</dbReference>
<dbReference type="PANTHER" id="PTHR47331">
    <property type="entry name" value="PHD-TYPE DOMAIN-CONTAINING PROTEIN"/>
    <property type="match status" value="1"/>
</dbReference>
<feature type="domain" description="Integrase catalytic" evidence="1">
    <location>
        <begin position="131"/>
        <end position="334"/>
    </location>
</feature>
<dbReference type="InterPro" id="IPR036397">
    <property type="entry name" value="RNaseH_sf"/>
</dbReference>
<dbReference type="Gene3D" id="3.30.420.10">
    <property type="entry name" value="Ribonuclease H-like superfamily/Ribonuclease H"/>
    <property type="match status" value="1"/>
</dbReference>
<gene>
    <name evidence="2" type="ORF">PARMNEM_LOCUS16689</name>
</gene>
<reference evidence="2 3" key="1">
    <citation type="submission" date="2023-11" db="EMBL/GenBank/DDBJ databases">
        <authorList>
            <person name="Hedman E."/>
            <person name="Englund M."/>
            <person name="Stromberg M."/>
            <person name="Nyberg Akerstrom W."/>
            <person name="Nylinder S."/>
            <person name="Jareborg N."/>
            <person name="Kallberg Y."/>
            <person name="Kronander E."/>
        </authorList>
    </citation>
    <scope>NUCLEOTIDE SEQUENCE [LARGE SCALE GENOMIC DNA]</scope>
</reference>
<organism evidence="2 3">
    <name type="scientific">Parnassius mnemosyne</name>
    <name type="common">clouded apollo</name>
    <dbReference type="NCBI Taxonomy" id="213953"/>
    <lineage>
        <taxon>Eukaryota</taxon>
        <taxon>Metazoa</taxon>
        <taxon>Ecdysozoa</taxon>
        <taxon>Arthropoda</taxon>
        <taxon>Hexapoda</taxon>
        <taxon>Insecta</taxon>
        <taxon>Pterygota</taxon>
        <taxon>Neoptera</taxon>
        <taxon>Endopterygota</taxon>
        <taxon>Lepidoptera</taxon>
        <taxon>Glossata</taxon>
        <taxon>Ditrysia</taxon>
        <taxon>Papilionoidea</taxon>
        <taxon>Papilionidae</taxon>
        <taxon>Parnassiinae</taxon>
        <taxon>Parnassini</taxon>
        <taxon>Parnassius</taxon>
        <taxon>Driopa</taxon>
    </lineage>
</organism>
<dbReference type="Pfam" id="PF18701">
    <property type="entry name" value="DUF5641"/>
    <property type="match status" value="1"/>
</dbReference>
<dbReference type="GO" id="GO:0003676">
    <property type="term" value="F:nucleic acid binding"/>
    <property type="evidence" value="ECO:0007669"/>
    <property type="project" value="InterPro"/>
</dbReference>
<sequence length="453" mass="51342">MEECGDNPFTSTDDQVLSHDDKQCEEVFMTHTRNSEGNFVVNLPFKLPITSIGESKHISKQRFLSLERKFSKNKEFKQMYTQFMREFEQAGRMEKCTASDVPLNILPHHAIVNLEKPTTPLTSQATGNNAYYGRPTRSQSATSTTIYTVVLDYAGPFLLKDRHGHGYKTYKSYIAIFICSSTKAVHIELVTGLETHSFLSAFRRFIARRGKPRVVVSDNGTTFRGADRELRKLYDFLNTSSNELTTSCTEQGIVWKFVPSYSPHMNGLAEGAVKSCKYHLKRVLKQSLLTYEGFSTVLIQIEGIFNSRPLCPIPFSDSEVFQVLTPAHFLIGRTPVAIPDYQYDEVPTNRLKYFQQLQQIYQSFWKGFSRDYVGLLQQRGKWQSSKGPTLAAGSIVLIKDKHTPPCHWRLARIIETHPGGDGVTRVATLKTSQGSSIKLSFTKICPLPIQDNH</sequence>
<comment type="caution">
    <text evidence="2">The sequence shown here is derived from an EMBL/GenBank/DDBJ whole genome shotgun (WGS) entry which is preliminary data.</text>
</comment>
<keyword evidence="3" id="KW-1185">Reference proteome</keyword>
<dbReference type="AlphaFoldDB" id="A0AAV1LRG1"/>
<dbReference type="EMBL" id="CAVLGL010000094">
    <property type="protein sequence ID" value="CAK1597480.1"/>
    <property type="molecule type" value="Genomic_DNA"/>
</dbReference>
<dbReference type="InterPro" id="IPR040676">
    <property type="entry name" value="DUF5641"/>
</dbReference>
<name>A0AAV1LRG1_9NEOP</name>
<evidence type="ECO:0000313" key="2">
    <source>
        <dbReference type="EMBL" id="CAK1597480.1"/>
    </source>
</evidence>
<protein>
    <recommendedName>
        <fullName evidence="1">Integrase catalytic domain-containing protein</fullName>
    </recommendedName>
</protein>
<dbReference type="Proteomes" id="UP001314205">
    <property type="component" value="Unassembled WGS sequence"/>
</dbReference>